<dbReference type="GO" id="GO:0006906">
    <property type="term" value="P:vesicle fusion"/>
    <property type="evidence" value="ECO:0007669"/>
    <property type="project" value="TreeGrafter"/>
</dbReference>
<feature type="domain" description="T-SNARE coiled-coil homology" evidence="11">
    <location>
        <begin position="205"/>
        <end position="267"/>
    </location>
</feature>
<dbReference type="SMART" id="SM00397">
    <property type="entry name" value="t_SNARE"/>
    <property type="match status" value="1"/>
</dbReference>
<sequence>MASRSLTEVYILMRNNASQNRNIYSDVGCNDRIALVPNGDDVEMGCVPPSWSSIVEDCQYTLVRLKIKLASLSELHSKAISRPTFNDSSQDELQIQNLSEDITRMYNGLYRSIGQIYNEASHTNSHLEKKLVSSVSRALVAEIQSLHHEFRTMESNYKNKLKTREDRSKAYFDAQLFDEVKYDDDDDSGVDWSGQTSLQIAEERIQEAISRERDVDVIVSSVIGLRDIYRELQSLVVHQGTVLDRIDYQIETTQCQVKQATTQLEKAARYQRGNKKMVCIIILVVTIILLIFLLLLIKM</sequence>
<dbReference type="GO" id="GO:0000149">
    <property type="term" value="F:SNARE binding"/>
    <property type="evidence" value="ECO:0007669"/>
    <property type="project" value="TreeGrafter"/>
</dbReference>
<dbReference type="GO" id="GO:0048278">
    <property type="term" value="P:vesicle docking"/>
    <property type="evidence" value="ECO:0007669"/>
    <property type="project" value="TreeGrafter"/>
</dbReference>
<name>A0A0A9W3S6_LYGHE</name>
<keyword evidence="3" id="KW-0813">Transport</keyword>
<dbReference type="EMBL" id="GDHC01016339">
    <property type="protein sequence ID" value="JAQ02290.1"/>
    <property type="molecule type" value="Transcribed_RNA"/>
</dbReference>
<evidence type="ECO:0000259" key="11">
    <source>
        <dbReference type="PROSITE" id="PS50192"/>
    </source>
</evidence>
<accession>A0A0A9W3S6</accession>
<dbReference type="PROSITE" id="PS50192">
    <property type="entry name" value="T_SNARE"/>
    <property type="match status" value="1"/>
</dbReference>
<proteinExistence type="inferred from homology"/>
<reference evidence="12" key="2">
    <citation type="submission" date="2014-07" db="EMBL/GenBank/DDBJ databases">
        <authorList>
            <person name="Hull J."/>
        </authorList>
    </citation>
    <scope>NUCLEOTIDE SEQUENCE</scope>
</reference>
<dbReference type="GO" id="GO:0006886">
    <property type="term" value="P:intracellular protein transport"/>
    <property type="evidence" value="ECO:0007669"/>
    <property type="project" value="TreeGrafter"/>
</dbReference>
<dbReference type="CDD" id="cd15845">
    <property type="entry name" value="SNARE_syntaxin16"/>
    <property type="match status" value="1"/>
</dbReference>
<dbReference type="EMBL" id="GBHO01041120">
    <property type="protein sequence ID" value="JAG02484.1"/>
    <property type="molecule type" value="Transcribed_RNA"/>
</dbReference>
<feature type="transmembrane region" description="Helical" evidence="10">
    <location>
        <begin position="277"/>
        <end position="297"/>
    </location>
</feature>
<dbReference type="Pfam" id="PF05739">
    <property type="entry name" value="SNARE"/>
    <property type="match status" value="1"/>
</dbReference>
<keyword evidence="6 10" id="KW-1133">Transmembrane helix</keyword>
<protein>
    <submittedName>
        <fullName evidence="12">Syntaxin-16</fullName>
    </submittedName>
</protein>
<keyword evidence="5" id="KW-0653">Protein transport</keyword>
<evidence type="ECO:0000256" key="6">
    <source>
        <dbReference type="ARBA" id="ARBA00022989"/>
    </source>
</evidence>
<dbReference type="Gene3D" id="1.20.58.70">
    <property type="match status" value="1"/>
</dbReference>
<keyword evidence="7" id="KW-0333">Golgi apparatus</keyword>
<dbReference type="SUPFAM" id="SSF47661">
    <property type="entry name" value="t-snare proteins"/>
    <property type="match status" value="1"/>
</dbReference>
<evidence type="ECO:0000256" key="5">
    <source>
        <dbReference type="ARBA" id="ARBA00022927"/>
    </source>
</evidence>
<dbReference type="AlphaFoldDB" id="A0A0A9W3S6"/>
<keyword evidence="4 10" id="KW-0812">Transmembrane</keyword>
<dbReference type="InterPro" id="IPR010989">
    <property type="entry name" value="SNARE"/>
</dbReference>
<evidence type="ECO:0000256" key="9">
    <source>
        <dbReference type="ARBA" id="ARBA00023136"/>
    </source>
</evidence>
<dbReference type="InterPro" id="IPR000727">
    <property type="entry name" value="T_SNARE_dom"/>
</dbReference>
<dbReference type="GO" id="GO:0000139">
    <property type="term" value="C:Golgi membrane"/>
    <property type="evidence" value="ECO:0007669"/>
    <property type="project" value="UniProtKB-SubCell"/>
</dbReference>
<dbReference type="InterPro" id="IPR045242">
    <property type="entry name" value="Syntaxin"/>
</dbReference>
<evidence type="ECO:0000256" key="1">
    <source>
        <dbReference type="ARBA" id="ARBA00004409"/>
    </source>
</evidence>
<evidence type="ECO:0000256" key="10">
    <source>
        <dbReference type="SAM" id="Phobius"/>
    </source>
</evidence>
<evidence type="ECO:0000256" key="7">
    <source>
        <dbReference type="ARBA" id="ARBA00023034"/>
    </source>
</evidence>
<dbReference type="GO" id="GO:0031201">
    <property type="term" value="C:SNARE complex"/>
    <property type="evidence" value="ECO:0007669"/>
    <property type="project" value="TreeGrafter"/>
</dbReference>
<evidence type="ECO:0000256" key="4">
    <source>
        <dbReference type="ARBA" id="ARBA00022692"/>
    </source>
</evidence>
<reference evidence="13" key="3">
    <citation type="journal article" date="2016" name="Gigascience">
        <title>De novo construction of an expanded transcriptome assembly for the western tarnished plant bug, Lygus hesperus.</title>
        <authorList>
            <person name="Tassone E.E."/>
            <person name="Geib S.M."/>
            <person name="Hall B."/>
            <person name="Fabrick J.A."/>
            <person name="Brent C.S."/>
            <person name="Hull J.J."/>
        </authorList>
    </citation>
    <scope>NUCLEOTIDE SEQUENCE</scope>
</reference>
<comment type="similarity">
    <text evidence="2">Belongs to the syntaxin family.</text>
</comment>
<organism evidence="12">
    <name type="scientific">Lygus hesperus</name>
    <name type="common">Western plant bug</name>
    <dbReference type="NCBI Taxonomy" id="30085"/>
    <lineage>
        <taxon>Eukaryota</taxon>
        <taxon>Metazoa</taxon>
        <taxon>Ecdysozoa</taxon>
        <taxon>Arthropoda</taxon>
        <taxon>Hexapoda</taxon>
        <taxon>Insecta</taxon>
        <taxon>Pterygota</taxon>
        <taxon>Neoptera</taxon>
        <taxon>Paraneoptera</taxon>
        <taxon>Hemiptera</taxon>
        <taxon>Heteroptera</taxon>
        <taxon>Panheteroptera</taxon>
        <taxon>Cimicomorpha</taxon>
        <taxon>Miridae</taxon>
        <taxon>Mirini</taxon>
        <taxon>Lygus</taxon>
    </lineage>
</organism>
<evidence type="ECO:0000313" key="12">
    <source>
        <dbReference type="EMBL" id="JAG02484.1"/>
    </source>
</evidence>
<reference evidence="12" key="1">
    <citation type="journal article" date="2014" name="PLoS ONE">
        <title>Transcriptome-Based Identification of ABC Transporters in the Western Tarnished Plant Bug Lygus hesperus.</title>
        <authorList>
            <person name="Hull J.J."/>
            <person name="Chaney K."/>
            <person name="Geib S.M."/>
            <person name="Fabrick J.A."/>
            <person name="Brent C.S."/>
            <person name="Walsh D."/>
            <person name="Lavine L.C."/>
        </authorList>
    </citation>
    <scope>NUCLEOTIDE SEQUENCE</scope>
</reference>
<evidence type="ECO:0000256" key="8">
    <source>
        <dbReference type="ARBA" id="ARBA00023054"/>
    </source>
</evidence>
<keyword evidence="9 10" id="KW-0472">Membrane</keyword>
<dbReference type="GO" id="GO:0005484">
    <property type="term" value="F:SNAP receptor activity"/>
    <property type="evidence" value="ECO:0007669"/>
    <property type="project" value="TreeGrafter"/>
</dbReference>
<dbReference type="PANTHER" id="PTHR19957">
    <property type="entry name" value="SYNTAXIN"/>
    <property type="match status" value="1"/>
</dbReference>
<dbReference type="PANTHER" id="PTHR19957:SF83">
    <property type="entry name" value="SYNTAXIN-16"/>
    <property type="match status" value="1"/>
</dbReference>
<comment type="subcellular location">
    <subcellularLocation>
        <location evidence="1">Golgi apparatus membrane</location>
        <topology evidence="1">Single-pass type IV membrane protein</topology>
    </subcellularLocation>
</comment>
<evidence type="ECO:0000256" key="2">
    <source>
        <dbReference type="ARBA" id="ARBA00009063"/>
    </source>
</evidence>
<gene>
    <name evidence="12" type="primary">Stx16_1</name>
    <name evidence="12" type="ORF">CM83_32628</name>
    <name evidence="13" type="ORF">g.39611</name>
</gene>
<evidence type="ECO:0000313" key="13">
    <source>
        <dbReference type="EMBL" id="JAQ02290.1"/>
    </source>
</evidence>
<keyword evidence="8" id="KW-0175">Coiled coil</keyword>
<evidence type="ECO:0000256" key="3">
    <source>
        <dbReference type="ARBA" id="ARBA00022448"/>
    </source>
</evidence>